<feature type="domain" description="RCK N-terminal" evidence="1">
    <location>
        <begin position="14"/>
        <end position="136"/>
    </location>
</feature>
<proteinExistence type="predicted"/>
<protein>
    <submittedName>
        <fullName evidence="2">Ktr system potassium uptake protein KtrA</fullName>
    </submittedName>
</protein>
<dbReference type="Gene3D" id="3.30.70.1450">
    <property type="entry name" value="Regulator of K+ conductance, C-terminal domain"/>
    <property type="match status" value="1"/>
</dbReference>
<dbReference type="InterPro" id="IPR006037">
    <property type="entry name" value="RCK_C"/>
</dbReference>
<sequence length="238" mass="25984">MAIGKRRGGPRRSPESILVVGLGRFGSAVALSLIEMDKEVMAIDENAELVQRFASELTHVVQADTTDEEALRQLGVDSFDRAVVAIGSDIEASVLTVLALSEAGVEEIWAKAITPKHGKILARVGAHHVVYPERAMGKRVAHQITGSLEDYLEFEGYALARIQAPTVLWGVPLGESEVRSRYHITVVGIRAEGQKYTYTDLDTIAHRGDELIISGSTKAVEKFSALPHDAPRRPHEEL</sequence>
<evidence type="ECO:0000313" key="2">
    <source>
        <dbReference type="EMBL" id="GAB95878.1"/>
    </source>
</evidence>
<dbReference type="PROSITE" id="PS51201">
    <property type="entry name" value="RCK_N"/>
    <property type="match status" value="1"/>
</dbReference>
<evidence type="ECO:0000259" key="1">
    <source>
        <dbReference type="PROSITE" id="PS51201"/>
    </source>
</evidence>
<dbReference type="Gene3D" id="3.40.50.720">
    <property type="entry name" value="NAD(P)-binding Rossmann-like Domain"/>
    <property type="match status" value="1"/>
</dbReference>
<comment type="caution">
    <text evidence="2">The sequence shown here is derived from an EMBL/GenBank/DDBJ whole genome shotgun (WGS) entry which is preliminary data.</text>
</comment>
<dbReference type="STRING" id="1184609.KILIM_028_00320"/>
<dbReference type="OrthoDB" id="9776294at2"/>
<accession>K6VI34</accession>
<dbReference type="RefSeq" id="WP_006592410.1">
    <property type="nucleotide sequence ID" value="NZ_BAHD01000028.1"/>
</dbReference>
<dbReference type="InterPro" id="IPR050721">
    <property type="entry name" value="Trk_Ktr_HKT_K-transport"/>
</dbReference>
<dbReference type="Proteomes" id="UP000008366">
    <property type="component" value="Unassembled WGS sequence"/>
</dbReference>
<gene>
    <name evidence="2" type="primary">ktrA</name>
    <name evidence="2" type="ORF">KILIM_028_00320</name>
</gene>
<organism evidence="2 3">
    <name type="scientific">Kineosphaera limosa NBRC 100340</name>
    <dbReference type="NCBI Taxonomy" id="1184609"/>
    <lineage>
        <taxon>Bacteria</taxon>
        <taxon>Bacillati</taxon>
        <taxon>Actinomycetota</taxon>
        <taxon>Actinomycetes</taxon>
        <taxon>Micrococcales</taxon>
        <taxon>Dermatophilaceae</taxon>
        <taxon>Kineosphaera</taxon>
    </lineage>
</organism>
<reference evidence="2 3" key="1">
    <citation type="submission" date="2012-08" db="EMBL/GenBank/DDBJ databases">
        <title>Whole genome shotgun sequence of Kineosphaera limosa NBRC 100340.</title>
        <authorList>
            <person name="Yoshida I."/>
            <person name="Isaki S."/>
            <person name="Hosoyama A."/>
            <person name="Tsuchikane K."/>
            <person name="Katsumata H."/>
            <person name="Ando Y."/>
            <person name="Ohji S."/>
            <person name="Hamada M."/>
            <person name="Tamura T."/>
            <person name="Yamazoe A."/>
            <person name="Yamazaki S."/>
            <person name="Fujita N."/>
        </authorList>
    </citation>
    <scope>NUCLEOTIDE SEQUENCE [LARGE SCALE GENOMIC DNA]</scope>
    <source>
        <strain evidence="2 3">NBRC 100340</strain>
    </source>
</reference>
<dbReference type="PANTHER" id="PTHR43833:SF7">
    <property type="entry name" value="KTR SYSTEM POTASSIUM UPTAKE PROTEIN C"/>
    <property type="match status" value="1"/>
</dbReference>
<dbReference type="SUPFAM" id="SSF116726">
    <property type="entry name" value="TrkA C-terminal domain-like"/>
    <property type="match status" value="1"/>
</dbReference>
<dbReference type="AlphaFoldDB" id="K6VI34"/>
<dbReference type="SUPFAM" id="SSF51735">
    <property type="entry name" value="NAD(P)-binding Rossmann-fold domains"/>
    <property type="match status" value="1"/>
</dbReference>
<keyword evidence="3" id="KW-1185">Reference proteome</keyword>
<dbReference type="GO" id="GO:0006813">
    <property type="term" value="P:potassium ion transport"/>
    <property type="evidence" value="ECO:0007669"/>
    <property type="project" value="InterPro"/>
</dbReference>
<dbReference type="InterPro" id="IPR036291">
    <property type="entry name" value="NAD(P)-bd_dom_sf"/>
</dbReference>
<dbReference type="InterPro" id="IPR003148">
    <property type="entry name" value="RCK_N"/>
</dbReference>
<dbReference type="eggNOG" id="COG0569">
    <property type="taxonomic scope" value="Bacteria"/>
</dbReference>
<dbReference type="Pfam" id="PF02254">
    <property type="entry name" value="TrkA_N"/>
    <property type="match status" value="1"/>
</dbReference>
<dbReference type="GO" id="GO:0008324">
    <property type="term" value="F:monoatomic cation transmembrane transporter activity"/>
    <property type="evidence" value="ECO:0007669"/>
    <property type="project" value="InterPro"/>
</dbReference>
<dbReference type="InterPro" id="IPR036721">
    <property type="entry name" value="RCK_C_sf"/>
</dbReference>
<dbReference type="EMBL" id="BAHD01000028">
    <property type="protein sequence ID" value="GAB95878.1"/>
    <property type="molecule type" value="Genomic_DNA"/>
</dbReference>
<name>K6VI34_9MICO</name>
<evidence type="ECO:0000313" key="3">
    <source>
        <dbReference type="Proteomes" id="UP000008366"/>
    </source>
</evidence>
<dbReference type="PANTHER" id="PTHR43833">
    <property type="entry name" value="POTASSIUM CHANNEL PROTEIN 2-RELATED-RELATED"/>
    <property type="match status" value="1"/>
</dbReference>
<dbReference type="Pfam" id="PF02080">
    <property type="entry name" value="TrkA_C"/>
    <property type="match status" value="1"/>
</dbReference>